<gene>
    <name evidence="1" type="ORF">SAMN06296036_109153</name>
</gene>
<proteinExistence type="predicted"/>
<evidence type="ECO:0000313" key="2">
    <source>
        <dbReference type="Proteomes" id="UP000192907"/>
    </source>
</evidence>
<dbReference type="EMBL" id="FWZT01000009">
    <property type="protein sequence ID" value="SMF30155.1"/>
    <property type="molecule type" value="Genomic_DNA"/>
</dbReference>
<dbReference type="AlphaFoldDB" id="A0A1Y6BVZ8"/>
<dbReference type="Proteomes" id="UP000192907">
    <property type="component" value="Unassembled WGS sequence"/>
</dbReference>
<sequence length="180" mass="20674">MGFNRQRPESLNTDLKRISIEFCDSGQDREKQVLADYINKVVYGTESTNVNIDDWRLLSSVERSTRKHQRVKFSNCFIQAITIKATNSKVIKIKAELIDLSVGGACIAIPEALKVIRRKKGDEFVYNDEAPNIKIKFDFIGDVVLKGIIRNLKKPKMDPTVDLDNFDFEYVLPQYWKVNG</sequence>
<evidence type="ECO:0008006" key="3">
    <source>
        <dbReference type="Google" id="ProtNLM"/>
    </source>
</evidence>
<organism evidence="1 2">
    <name type="scientific">Pseudobacteriovorax antillogorgiicola</name>
    <dbReference type="NCBI Taxonomy" id="1513793"/>
    <lineage>
        <taxon>Bacteria</taxon>
        <taxon>Pseudomonadati</taxon>
        <taxon>Bdellovibrionota</taxon>
        <taxon>Oligoflexia</taxon>
        <taxon>Oligoflexales</taxon>
        <taxon>Pseudobacteriovoracaceae</taxon>
        <taxon>Pseudobacteriovorax</taxon>
    </lineage>
</organism>
<reference evidence="2" key="1">
    <citation type="submission" date="2017-04" db="EMBL/GenBank/DDBJ databases">
        <authorList>
            <person name="Varghese N."/>
            <person name="Submissions S."/>
        </authorList>
    </citation>
    <scope>NUCLEOTIDE SEQUENCE [LARGE SCALE GENOMIC DNA]</scope>
    <source>
        <strain evidence="2">RKEM611</strain>
    </source>
</reference>
<dbReference type="RefSeq" id="WP_132319248.1">
    <property type="nucleotide sequence ID" value="NZ_FWZT01000009.1"/>
</dbReference>
<accession>A0A1Y6BVZ8</accession>
<dbReference type="STRING" id="1513793.SAMN06296036_109153"/>
<protein>
    <recommendedName>
        <fullName evidence="3">PilZ domain-containing protein</fullName>
    </recommendedName>
</protein>
<keyword evidence="2" id="KW-1185">Reference proteome</keyword>
<evidence type="ECO:0000313" key="1">
    <source>
        <dbReference type="EMBL" id="SMF30155.1"/>
    </source>
</evidence>
<name>A0A1Y6BVZ8_9BACT</name>